<feature type="region of interest" description="Disordered" evidence="1">
    <location>
        <begin position="22"/>
        <end position="66"/>
    </location>
</feature>
<evidence type="ECO:0000256" key="1">
    <source>
        <dbReference type="SAM" id="MobiDB-lite"/>
    </source>
</evidence>
<organism evidence="2 3">
    <name type="scientific">Microthlaspi erraticum</name>
    <dbReference type="NCBI Taxonomy" id="1685480"/>
    <lineage>
        <taxon>Eukaryota</taxon>
        <taxon>Viridiplantae</taxon>
        <taxon>Streptophyta</taxon>
        <taxon>Embryophyta</taxon>
        <taxon>Tracheophyta</taxon>
        <taxon>Spermatophyta</taxon>
        <taxon>Magnoliopsida</taxon>
        <taxon>eudicotyledons</taxon>
        <taxon>Gunneridae</taxon>
        <taxon>Pentapetalae</taxon>
        <taxon>rosids</taxon>
        <taxon>malvids</taxon>
        <taxon>Brassicales</taxon>
        <taxon>Brassicaceae</taxon>
        <taxon>Coluteocarpeae</taxon>
        <taxon>Microthlaspi</taxon>
    </lineage>
</organism>
<reference evidence="2" key="1">
    <citation type="submission" date="2020-01" db="EMBL/GenBank/DDBJ databases">
        <authorList>
            <person name="Mishra B."/>
        </authorList>
    </citation>
    <scope>NUCLEOTIDE SEQUENCE [LARGE SCALE GENOMIC DNA]</scope>
</reference>
<evidence type="ECO:0000313" key="2">
    <source>
        <dbReference type="EMBL" id="CAA7028272.1"/>
    </source>
</evidence>
<dbReference type="EMBL" id="CACVBM020001065">
    <property type="protein sequence ID" value="CAA7028272.1"/>
    <property type="molecule type" value="Genomic_DNA"/>
</dbReference>
<keyword evidence="3" id="KW-1185">Reference proteome</keyword>
<comment type="caution">
    <text evidence="2">The sequence shown here is derived from an EMBL/GenBank/DDBJ whole genome shotgun (WGS) entry which is preliminary data.</text>
</comment>
<protein>
    <submittedName>
        <fullName evidence="2">Uncharacterized protein</fullName>
    </submittedName>
</protein>
<sequence length="92" mass="10465">MFSRLLHRLKKKEVREFLYATKRSSEMTGQPTREYLPPAPDPAPEHDPTGETIPAATSTDQDHSADPEINATLLSRRMLRILRPITRAQPSQ</sequence>
<proteinExistence type="predicted"/>
<gene>
    <name evidence="2" type="ORF">MERR_LOCUS15507</name>
</gene>
<dbReference type="Proteomes" id="UP000467841">
    <property type="component" value="Unassembled WGS sequence"/>
</dbReference>
<accession>A0A6D2ITG0</accession>
<name>A0A6D2ITG0_9BRAS</name>
<evidence type="ECO:0000313" key="3">
    <source>
        <dbReference type="Proteomes" id="UP000467841"/>
    </source>
</evidence>
<dbReference type="AlphaFoldDB" id="A0A6D2ITG0"/>